<dbReference type="GO" id="GO:0009381">
    <property type="term" value="F:excinuclease ABC activity"/>
    <property type="evidence" value="ECO:0007669"/>
    <property type="project" value="InterPro"/>
</dbReference>
<evidence type="ECO:0000259" key="8">
    <source>
        <dbReference type="PROSITE" id="PS50165"/>
    </source>
</evidence>
<feature type="domain" description="GIY-YIG" evidence="7">
    <location>
        <begin position="19"/>
        <end position="98"/>
    </location>
</feature>
<dbReference type="PROSITE" id="PS50165">
    <property type="entry name" value="UVRC"/>
    <property type="match status" value="1"/>
</dbReference>
<dbReference type="SMART" id="SM00465">
    <property type="entry name" value="GIYc"/>
    <property type="match status" value="1"/>
</dbReference>
<dbReference type="Pfam" id="PF08459">
    <property type="entry name" value="UvrC_RNaseH_dom"/>
    <property type="match status" value="1"/>
</dbReference>
<dbReference type="InterPro" id="IPR035901">
    <property type="entry name" value="GIY-YIG_endonuc_sf"/>
</dbReference>
<evidence type="ECO:0000256" key="1">
    <source>
        <dbReference type="ARBA" id="ARBA00022490"/>
    </source>
</evidence>
<comment type="caution">
    <text evidence="9">The sequence shown here is derived from an EMBL/GenBank/DDBJ whole genome shotgun (WGS) entry which is preliminary data.</text>
</comment>
<keyword evidence="4" id="KW-0267">Excision nuclease</keyword>
<evidence type="ECO:0000313" key="9">
    <source>
        <dbReference type="EMBL" id="KKS17036.1"/>
    </source>
</evidence>
<keyword evidence="5" id="KW-0234">DNA repair</keyword>
<dbReference type="PANTHER" id="PTHR30562:SF1">
    <property type="entry name" value="UVRABC SYSTEM PROTEIN C"/>
    <property type="match status" value="1"/>
</dbReference>
<dbReference type="InterPro" id="IPR001943">
    <property type="entry name" value="UVR_dom"/>
</dbReference>
<dbReference type="CDD" id="cd10434">
    <property type="entry name" value="GIY-YIG_UvrC_Cho"/>
    <property type="match status" value="1"/>
</dbReference>
<organism evidence="9 10">
    <name type="scientific">candidate division WWE3 bacterium GW2011_GWB1_41_6</name>
    <dbReference type="NCBI Taxonomy" id="1619112"/>
    <lineage>
        <taxon>Bacteria</taxon>
        <taxon>Katanobacteria</taxon>
    </lineage>
</organism>
<dbReference type="InterPro" id="IPR038476">
    <property type="entry name" value="UvrC_RNase_H_dom_sf"/>
</dbReference>
<dbReference type="GO" id="GO:0006289">
    <property type="term" value="P:nucleotide-excision repair"/>
    <property type="evidence" value="ECO:0007669"/>
    <property type="project" value="InterPro"/>
</dbReference>
<dbReference type="Pfam" id="PF01541">
    <property type="entry name" value="GIY-YIG"/>
    <property type="match status" value="1"/>
</dbReference>
<dbReference type="InterPro" id="IPR036876">
    <property type="entry name" value="UVR_dom_sf"/>
</dbReference>
<evidence type="ECO:0000259" key="6">
    <source>
        <dbReference type="PROSITE" id="PS50151"/>
    </source>
</evidence>
<keyword evidence="3" id="KW-0228">DNA excision</keyword>
<evidence type="ECO:0000256" key="2">
    <source>
        <dbReference type="ARBA" id="ARBA00022763"/>
    </source>
</evidence>
<proteinExistence type="predicted"/>
<protein>
    <submittedName>
        <fullName evidence="9">Excinuclease ABC subunit C</fullName>
    </submittedName>
</protein>
<dbReference type="InterPro" id="IPR047296">
    <property type="entry name" value="GIY-YIG_UvrC_Cho"/>
</dbReference>
<dbReference type="InterPro" id="IPR001162">
    <property type="entry name" value="UvrC_RNase_H_dom"/>
</dbReference>
<evidence type="ECO:0000256" key="3">
    <source>
        <dbReference type="ARBA" id="ARBA00022769"/>
    </source>
</evidence>
<dbReference type="PROSITE" id="PS50151">
    <property type="entry name" value="UVR"/>
    <property type="match status" value="1"/>
</dbReference>
<dbReference type="SUPFAM" id="SSF82771">
    <property type="entry name" value="GIY-YIG endonuclease"/>
    <property type="match status" value="1"/>
</dbReference>
<reference evidence="9 10" key="1">
    <citation type="journal article" date="2015" name="Nature">
        <title>rRNA introns, odd ribosomes, and small enigmatic genomes across a large radiation of phyla.</title>
        <authorList>
            <person name="Brown C.T."/>
            <person name="Hug L.A."/>
            <person name="Thomas B.C."/>
            <person name="Sharon I."/>
            <person name="Castelle C.J."/>
            <person name="Singh A."/>
            <person name="Wilkins M.J."/>
            <person name="Williams K.H."/>
            <person name="Banfield J.F."/>
        </authorList>
    </citation>
    <scope>NUCLEOTIDE SEQUENCE [LARGE SCALE GENOMIC DNA]</scope>
</reference>
<accession>A0A0G0Z4L4</accession>
<dbReference type="EMBL" id="LCBS01000008">
    <property type="protein sequence ID" value="KKS17036.1"/>
    <property type="molecule type" value="Genomic_DNA"/>
</dbReference>
<evidence type="ECO:0000256" key="5">
    <source>
        <dbReference type="ARBA" id="ARBA00023204"/>
    </source>
</evidence>
<sequence length="444" mass="51613">MKKQEQIKALLEKVKELPQSPGVYKFKNIKGEIIYIGKAKNLRSRVKSYFQDNLDVGSKTYALVSRIRDLEYIEALSEFEALLLEAELIRQYRPKYNISLKDDKSYLYIVIRNEKLVVRGKKVGVPRILTARKPDLMDNDTVFGPYPDGSTAKYIVRTVRKIIPFRDCSVAKYTRYQNLGRPCLYGDLGLCSAPCADNLTIEEYRDDIHKIKKLLSGDSVQIVNTLKKEMDMASKEQNFEKAAHYRDIIQKFDYIRQSFKSANTYIENPYLVEDMITESLDELVKNIPVMRNFPERIECYDISNISGKEAVGAMVVATDGRIDKSQYRKFKIKFKQKPDDFDMMREVLARRFKNDWPKPDLIVLDGGKGQVSAGMEVMKRMNIDIPLTGLAKRFETIVYTSGSEFIELNLDKNNEGLRLLQRLRNEAHRFAQKYHHHLRLKKIE</sequence>
<dbReference type="GO" id="GO:0009380">
    <property type="term" value="C:excinuclease repair complex"/>
    <property type="evidence" value="ECO:0007669"/>
    <property type="project" value="TreeGrafter"/>
</dbReference>
<feature type="domain" description="UVR" evidence="6">
    <location>
        <begin position="220"/>
        <end position="255"/>
    </location>
</feature>
<name>A0A0G0Z4L4_UNCKA</name>
<dbReference type="AlphaFoldDB" id="A0A0G0Z4L4"/>
<dbReference type="FunFam" id="3.40.1440.10:FF:000001">
    <property type="entry name" value="UvrABC system protein C"/>
    <property type="match status" value="1"/>
</dbReference>
<dbReference type="PATRIC" id="fig|1619112.3.peg.374"/>
<evidence type="ECO:0000256" key="4">
    <source>
        <dbReference type="ARBA" id="ARBA00022881"/>
    </source>
</evidence>
<keyword evidence="2" id="KW-0227">DNA damage</keyword>
<evidence type="ECO:0000313" key="10">
    <source>
        <dbReference type="Proteomes" id="UP000034163"/>
    </source>
</evidence>
<dbReference type="InterPro" id="IPR050066">
    <property type="entry name" value="UvrABC_protein_C"/>
</dbReference>
<dbReference type="InterPro" id="IPR000305">
    <property type="entry name" value="GIY-YIG_endonuc"/>
</dbReference>
<keyword evidence="1" id="KW-0963">Cytoplasm</keyword>
<evidence type="ECO:0000259" key="7">
    <source>
        <dbReference type="PROSITE" id="PS50164"/>
    </source>
</evidence>
<feature type="domain" description="UvrC family homology region profile" evidence="8">
    <location>
        <begin position="251"/>
        <end position="378"/>
    </location>
</feature>
<dbReference type="Gene3D" id="4.10.860.10">
    <property type="entry name" value="UVR domain"/>
    <property type="match status" value="1"/>
</dbReference>
<dbReference type="PANTHER" id="PTHR30562">
    <property type="entry name" value="UVRC/OXIDOREDUCTASE"/>
    <property type="match status" value="1"/>
</dbReference>
<dbReference type="Gene3D" id="3.30.420.340">
    <property type="entry name" value="UvrC, RNAse H endonuclease domain"/>
    <property type="match status" value="1"/>
</dbReference>
<gene>
    <name evidence="9" type="ORF">UU72_C0008G0018</name>
</gene>
<dbReference type="Proteomes" id="UP000034163">
    <property type="component" value="Unassembled WGS sequence"/>
</dbReference>
<dbReference type="PROSITE" id="PS50164">
    <property type="entry name" value="GIY_YIG"/>
    <property type="match status" value="1"/>
</dbReference>
<dbReference type="Gene3D" id="3.40.1440.10">
    <property type="entry name" value="GIY-YIG endonuclease"/>
    <property type="match status" value="1"/>
</dbReference>
<dbReference type="Pfam" id="PF02151">
    <property type="entry name" value="UVR"/>
    <property type="match status" value="1"/>
</dbReference>
<dbReference type="SUPFAM" id="SSF46600">
    <property type="entry name" value="C-terminal UvrC-binding domain of UvrB"/>
    <property type="match status" value="1"/>
</dbReference>